<proteinExistence type="predicted"/>
<dbReference type="Proteomes" id="UP000823661">
    <property type="component" value="Unassembled WGS sequence"/>
</dbReference>
<protein>
    <submittedName>
        <fullName evidence="13">HlyC/CorC family transporter</fullName>
    </submittedName>
</protein>
<dbReference type="CDD" id="cd04590">
    <property type="entry name" value="CBS_pair_CorC_HlyC_assoc"/>
    <property type="match status" value="1"/>
</dbReference>
<feature type="transmembrane region" description="Helical" evidence="10">
    <location>
        <begin position="100"/>
        <end position="120"/>
    </location>
</feature>
<comment type="caution">
    <text evidence="13">The sequence shown here is derived from an EMBL/GenBank/DDBJ whole genome shotgun (WGS) entry which is preliminary data.</text>
</comment>
<dbReference type="GO" id="GO:0050660">
    <property type="term" value="F:flavin adenine dinucleotide binding"/>
    <property type="evidence" value="ECO:0007669"/>
    <property type="project" value="InterPro"/>
</dbReference>
<evidence type="ECO:0000313" key="13">
    <source>
        <dbReference type="EMBL" id="MBO8451600.1"/>
    </source>
</evidence>
<keyword evidence="5 9" id="KW-1133">Transmembrane helix</keyword>
<dbReference type="InterPro" id="IPR002550">
    <property type="entry name" value="CNNM"/>
</dbReference>
<dbReference type="InterPro" id="IPR016169">
    <property type="entry name" value="FAD-bd_PCMH_sub2"/>
</dbReference>
<evidence type="ECO:0000259" key="11">
    <source>
        <dbReference type="PROSITE" id="PS51371"/>
    </source>
</evidence>
<dbReference type="Pfam" id="PF01595">
    <property type="entry name" value="CNNM"/>
    <property type="match status" value="1"/>
</dbReference>
<dbReference type="Pfam" id="PF00571">
    <property type="entry name" value="CBS"/>
    <property type="match status" value="2"/>
</dbReference>
<gene>
    <name evidence="13" type="ORF">IAC06_01780</name>
</gene>
<dbReference type="AlphaFoldDB" id="A0A9D9ER46"/>
<evidence type="ECO:0000256" key="3">
    <source>
        <dbReference type="ARBA" id="ARBA00022692"/>
    </source>
</evidence>
<reference evidence="13" key="2">
    <citation type="journal article" date="2021" name="PeerJ">
        <title>Extensive microbial diversity within the chicken gut microbiome revealed by metagenomics and culture.</title>
        <authorList>
            <person name="Gilroy R."/>
            <person name="Ravi A."/>
            <person name="Getino M."/>
            <person name="Pursley I."/>
            <person name="Horton D.L."/>
            <person name="Alikhan N.F."/>
            <person name="Baker D."/>
            <person name="Gharbi K."/>
            <person name="Hall N."/>
            <person name="Watson M."/>
            <person name="Adriaenssens E.M."/>
            <person name="Foster-Nyarko E."/>
            <person name="Jarju S."/>
            <person name="Secka A."/>
            <person name="Antonio M."/>
            <person name="Oren A."/>
            <person name="Chaudhuri R.R."/>
            <person name="La Ragione R."/>
            <person name="Hildebrand F."/>
            <person name="Pallen M.J."/>
        </authorList>
    </citation>
    <scope>NUCLEOTIDE SEQUENCE</scope>
    <source>
        <strain evidence="13">B1-20833</strain>
    </source>
</reference>
<dbReference type="EMBL" id="JADIMI010000015">
    <property type="protein sequence ID" value="MBO8451600.1"/>
    <property type="molecule type" value="Genomic_DNA"/>
</dbReference>
<evidence type="ECO:0000256" key="6">
    <source>
        <dbReference type="ARBA" id="ARBA00023122"/>
    </source>
</evidence>
<evidence type="ECO:0000259" key="12">
    <source>
        <dbReference type="PROSITE" id="PS51846"/>
    </source>
</evidence>
<keyword evidence="7 9" id="KW-0472">Membrane</keyword>
<dbReference type="SMART" id="SM01091">
    <property type="entry name" value="CorC_HlyC"/>
    <property type="match status" value="1"/>
</dbReference>
<evidence type="ECO:0000313" key="14">
    <source>
        <dbReference type="Proteomes" id="UP000823661"/>
    </source>
</evidence>
<evidence type="ECO:0000256" key="8">
    <source>
        <dbReference type="PROSITE-ProRule" id="PRU00703"/>
    </source>
</evidence>
<sequence length="432" mass="48067">MDEIFIILLLILLNGFFAMSEIALISARKSNLQADADKGNSNAKRALKLASDPDKFLSAVQIGITLIGILTGIFSGNRIAAEFADVFERAGMSVGAADSLAKGIIVVIVTFLTLIFGELVPKKIGMSASEKVAKFVSGPMRFISVVASPFVWILSRTTHLISRALRLQNQETKVTEEEIRSIIQEGTDEGEVLPMEQDIVENVFTLGDQKVSTIMTHRSDIVWLEKEMDESEVRKTIEENLYEEYPVADGDLDHVIGVLSLKDFVLNLGKGSFNLEKMMHEPVYFHENMNVYTVLEEMKSRHVSRALICDEFGLCTGIITLKDIIEELVGNVNDHGEEPDIVARQGNDGWLVDGQCPIYDFLRHFDLDDDLLEDAEYTTVAGLILDELDHVPVAGEKVDWNDFSFEVVDMDGARIDKVIVKQIPQSVPEDGQ</sequence>
<dbReference type="PANTHER" id="PTHR43099:SF5">
    <property type="entry name" value="HLYC_CORC FAMILY TRANSPORTER"/>
    <property type="match status" value="1"/>
</dbReference>
<keyword evidence="6 8" id="KW-0129">CBS domain</keyword>
<evidence type="ECO:0000256" key="1">
    <source>
        <dbReference type="ARBA" id="ARBA00004651"/>
    </source>
</evidence>
<dbReference type="Gene3D" id="3.10.580.10">
    <property type="entry name" value="CBS-domain"/>
    <property type="match status" value="1"/>
</dbReference>
<dbReference type="Pfam" id="PF03471">
    <property type="entry name" value="CorC_HlyC"/>
    <property type="match status" value="1"/>
</dbReference>
<feature type="domain" description="CBS" evidence="11">
    <location>
        <begin position="278"/>
        <end position="338"/>
    </location>
</feature>
<dbReference type="Gene3D" id="3.30.465.10">
    <property type="match status" value="1"/>
</dbReference>
<evidence type="ECO:0000256" key="7">
    <source>
        <dbReference type="ARBA" id="ARBA00023136"/>
    </source>
</evidence>
<organism evidence="13 14">
    <name type="scientific">Candidatus Cryptobacteroides intestinavium</name>
    <dbReference type="NCBI Taxonomy" id="2840766"/>
    <lineage>
        <taxon>Bacteria</taxon>
        <taxon>Pseudomonadati</taxon>
        <taxon>Bacteroidota</taxon>
        <taxon>Bacteroidia</taxon>
        <taxon>Bacteroidales</taxon>
        <taxon>Candidatus Cryptobacteroides</taxon>
    </lineage>
</organism>
<evidence type="ECO:0000256" key="2">
    <source>
        <dbReference type="ARBA" id="ARBA00022475"/>
    </source>
</evidence>
<keyword evidence="3 9" id="KW-0812">Transmembrane</keyword>
<comment type="subcellular location">
    <subcellularLocation>
        <location evidence="1">Cell membrane</location>
        <topology evidence="1">Multi-pass membrane protein</topology>
    </subcellularLocation>
</comment>
<dbReference type="PROSITE" id="PS51846">
    <property type="entry name" value="CNNM"/>
    <property type="match status" value="1"/>
</dbReference>
<reference evidence="13" key="1">
    <citation type="submission" date="2020-10" db="EMBL/GenBank/DDBJ databases">
        <authorList>
            <person name="Gilroy R."/>
        </authorList>
    </citation>
    <scope>NUCLEOTIDE SEQUENCE</scope>
    <source>
        <strain evidence="13">B1-20833</strain>
    </source>
</reference>
<dbReference type="InterPro" id="IPR046342">
    <property type="entry name" value="CBS_dom_sf"/>
</dbReference>
<dbReference type="SMART" id="SM00116">
    <property type="entry name" value="CBS"/>
    <property type="match status" value="2"/>
</dbReference>
<feature type="transmembrane region" description="Helical" evidence="10">
    <location>
        <begin position="56"/>
        <end position="80"/>
    </location>
</feature>
<accession>A0A9D9ER46</accession>
<feature type="domain" description="CNNM transmembrane" evidence="12">
    <location>
        <begin position="1"/>
        <end position="197"/>
    </location>
</feature>
<dbReference type="SUPFAM" id="SSF56176">
    <property type="entry name" value="FAD-binding/transporter-associated domain-like"/>
    <property type="match status" value="1"/>
</dbReference>
<name>A0A9D9ER46_9BACT</name>
<evidence type="ECO:0000256" key="4">
    <source>
        <dbReference type="ARBA" id="ARBA00022737"/>
    </source>
</evidence>
<dbReference type="InterPro" id="IPR000644">
    <property type="entry name" value="CBS_dom"/>
</dbReference>
<evidence type="ECO:0000256" key="10">
    <source>
        <dbReference type="SAM" id="Phobius"/>
    </source>
</evidence>
<dbReference type="InterPro" id="IPR051676">
    <property type="entry name" value="UPF0053_domain"/>
</dbReference>
<evidence type="ECO:0000256" key="5">
    <source>
        <dbReference type="ARBA" id="ARBA00022989"/>
    </source>
</evidence>
<dbReference type="InterPro" id="IPR044751">
    <property type="entry name" value="Ion_transp-like_CBS"/>
</dbReference>
<dbReference type="InterPro" id="IPR005170">
    <property type="entry name" value="Transptr-assoc_dom"/>
</dbReference>
<dbReference type="InterPro" id="IPR036318">
    <property type="entry name" value="FAD-bd_PCMH-like_sf"/>
</dbReference>
<feature type="transmembrane region" description="Helical" evidence="10">
    <location>
        <begin position="6"/>
        <end position="25"/>
    </location>
</feature>
<dbReference type="PANTHER" id="PTHR43099">
    <property type="entry name" value="UPF0053 PROTEIN YRKA"/>
    <property type="match status" value="1"/>
</dbReference>
<dbReference type="PROSITE" id="PS51371">
    <property type="entry name" value="CBS"/>
    <property type="match status" value="2"/>
</dbReference>
<keyword evidence="4" id="KW-0677">Repeat</keyword>
<evidence type="ECO:0000256" key="9">
    <source>
        <dbReference type="PROSITE-ProRule" id="PRU01193"/>
    </source>
</evidence>
<dbReference type="GO" id="GO:0005886">
    <property type="term" value="C:plasma membrane"/>
    <property type="evidence" value="ECO:0007669"/>
    <property type="project" value="UniProtKB-SubCell"/>
</dbReference>
<dbReference type="SUPFAM" id="SSF54631">
    <property type="entry name" value="CBS-domain pair"/>
    <property type="match status" value="1"/>
</dbReference>
<keyword evidence="2" id="KW-1003">Cell membrane</keyword>
<feature type="domain" description="CBS" evidence="11">
    <location>
        <begin position="215"/>
        <end position="276"/>
    </location>
</feature>